<dbReference type="InterPro" id="IPR000537">
    <property type="entry name" value="UbiA_prenyltransferase"/>
</dbReference>
<evidence type="ECO:0000256" key="6">
    <source>
        <dbReference type="ARBA" id="ARBA00022989"/>
    </source>
</evidence>
<dbReference type="RefSeq" id="WP_354196937.1">
    <property type="nucleotide sequence ID" value="NZ_JBEPLW010000009.1"/>
</dbReference>
<keyword evidence="4 9" id="KW-0808">Transferase</keyword>
<dbReference type="InterPro" id="IPR026046">
    <property type="entry name" value="UBIAD1"/>
</dbReference>
<organism evidence="9 10">
    <name type="scientific">Bhargavaea ullalensis</name>
    <dbReference type="NCBI Taxonomy" id="1265685"/>
    <lineage>
        <taxon>Bacteria</taxon>
        <taxon>Bacillati</taxon>
        <taxon>Bacillota</taxon>
        <taxon>Bacilli</taxon>
        <taxon>Bacillales</taxon>
        <taxon>Caryophanaceae</taxon>
        <taxon>Bhargavaea</taxon>
    </lineage>
</organism>
<evidence type="ECO:0000256" key="8">
    <source>
        <dbReference type="SAM" id="Phobius"/>
    </source>
</evidence>
<feature type="transmembrane region" description="Helical" evidence="8">
    <location>
        <begin position="21"/>
        <end position="39"/>
    </location>
</feature>
<evidence type="ECO:0000313" key="9">
    <source>
        <dbReference type="EMBL" id="MET3575624.1"/>
    </source>
</evidence>
<feature type="transmembrane region" description="Helical" evidence="8">
    <location>
        <begin position="149"/>
        <end position="167"/>
    </location>
</feature>
<evidence type="ECO:0000256" key="3">
    <source>
        <dbReference type="ARBA" id="ARBA00022428"/>
    </source>
</evidence>
<keyword evidence="7 8" id="KW-0472">Membrane</keyword>
<gene>
    <name evidence="9" type="ORF">ABID49_001529</name>
</gene>
<dbReference type="InterPro" id="IPR044878">
    <property type="entry name" value="UbiA_sf"/>
</dbReference>
<dbReference type="CDD" id="cd13962">
    <property type="entry name" value="PT_UbiA_UBIAD1"/>
    <property type="match status" value="1"/>
</dbReference>
<dbReference type="Pfam" id="PF01040">
    <property type="entry name" value="UbiA"/>
    <property type="match status" value="1"/>
</dbReference>
<keyword evidence="5 8" id="KW-0812">Transmembrane</keyword>
<accession>A0ABV2GBG9</accession>
<dbReference type="PIRSF" id="PIRSF005355">
    <property type="entry name" value="UBIAD1"/>
    <property type="match status" value="1"/>
</dbReference>
<name>A0ABV2GBG9_9BACL</name>
<reference evidence="9 10" key="1">
    <citation type="submission" date="2024-06" db="EMBL/GenBank/DDBJ databases">
        <title>Genomic Encyclopedia of Type Strains, Phase IV (KMG-IV): sequencing the most valuable type-strain genomes for metagenomic binning, comparative biology and taxonomic classification.</title>
        <authorList>
            <person name="Goeker M."/>
        </authorList>
    </citation>
    <scope>NUCLEOTIDE SEQUENCE [LARGE SCALE GENOMIC DNA]</scope>
    <source>
        <strain evidence="9 10">DSM 26128</strain>
    </source>
</reference>
<keyword evidence="10" id="KW-1185">Reference proteome</keyword>
<evidence type="ECO:0000313" key="10">
    <source>
        <dbReference type="Proteomes" id="UP001549099"/>
    </source>
</evidence>
<evidence type="ECO:0000256" key="1">
    <source>
        <dbReference type="ARBA" id="ARBA00004141"/>
    </source>
</evidence>
<protein>
    <submittedName>
        <fullName evidence="9">1,4-dihydroxy-2-naphthoate octaprenyltransferase</fullName>
        <ecNumber evidence="9">2.5.1.-</ecNumber>
        <ecNumber evidence="9">2.5.1.74</ecNumber>
    </submittedName>
</protein>
<comment type="pathway">
    <text evidence="2">Quinol/quinone metabolism; menaquinone biosynthesis.</text>
</comment>
<evidence type="ECO:0000256" key="7">
    <source>
        <dbReference type="ARBA" id="ARBA00023136"/>
    </source>
</evidence>
<evidence type="ECO:0000256" key="4">
    <source>
        <dbReference type="ARBA" id="ARBA00022679"/>
    </source>
</evidence>
<dbReference type="PANTHER" id="PTHR13929">
    <property type="entry name" value="1,4-DIHYDROXY-2-NAPHTHOATE OCTAPRENYLTRANSFERASE"/>
    <property type="match status" value="1"/>
</dbReference>
<keyword evidence="6 8" id="KW-1133">Transmembrane helix</keyword>
<sequence length="296" mass="31541">MKRDADHYSYKGTWIGLVRPATLSGTITPAVAGTVWAAQKGTVRPGLFLLFLMASLLVQMSANVLNDYFDFKKGQDTDKWTKDPVPGHPSLSNLPYLAEGMLGSAALLGILIALKSGGWVLWAGAVSILAALFYSAGRRPLSSLGLGEAVAAVFLGFTVALLAYGIQEVPFGPGIFAVALPFAFLISSMILTNNIRDMEKDRPFRCTVPIRIGRGRARILLIGLIAGAYASVAAFVGGGLFPVSALISLLALPFSARLIRLLRRNAPREDELAAMPASARQHWVFGLLFAAGLLLG</sequence>
<keyword evidence="3" id="KW-0474">Menaquinone biosynthesis</keyword>
<evidence type="ECO:0000256" key="2">
    <source>
        <dbReference type="ARBA" id="ARBA00004863"/>
    </source>
</evidence>
<dbReference type="GO" id="GO:0046428">
    <property type="term" value="F:1,4-dihydroxy-2-naphthoate polyprenyltransferase activity"/>
    <property type="evidence" value="ECO:0007669"/>
    <property type="project" value="UniProtKB-EC"/>
</dbReference>
<proteinExistence type="predicted"/>
<feature type="transmembrane region" description="Helical" evidence="8">
    <location>
        <begin position="45"/>
        <end position="65"/>
    </location>
</feature>
<dbReference type="EC" id="2.5.1.74" evidence="9"/>
<comment type="caution">
    <text evidence="9">The sequence shown here is derived from an EMBL/GenBank/DDBJ whole genome shotgun (WGS) entry which is preliminary data.</text>
</comment>
<feature type="transmembrane region" description="Helical" evidence="8">
    <location>
        <begin position="216"/>
        <end position="235"/>
    </location>
</feature>
<feature type="transmembrane region" description="Helical" evidence="8">
    <location>
        <begin position="173"/>
        <end position="195"/>
    </location>
</feature>
<evidence type="ECO:0000256" key="5">
    <source>
        <dbReference type="ARBA" id="ARBA00022692"/>
    </source>
</evidence>
<dbReference type="EMBL" id="JBEPLW010000009">
    <property type="protein sequence ID" value="MET3575624.1"/>
    <property type="molecule type" value="Genomic_DNA"/>
</dbReference>
<dbReference type="Gene3D" id="1.10.357.140">
    <property type="entry name" value="UbiA prenyltransferase"/>
    <property type="match status" value="1"/>
</dbReference>
<feature type="transmembrane region" description="Helical" evidence="8">
    <location>
        <begin position="119"/>
        <end position="137"/>
    </location>
</feature>
<dbReference type="Proteomes" id="UP001549099">
    <property type="component" value="Unassembled WGS sequence"/>
</dbReference>
<dbReference type="PANTHER" id="PTHR13929:SF0">
    <property type="entry name" value="UBIA PRENYLTRANSFERASE DOMAIN-CONTAINING PROTEIN 1"/>
    <property type="match status" value="1"/>
</dbReference>
<comment type="subcellular location">
    <subcellularLocation>
        <location evidence="1">Membrane</location>
        <topology evidence="1">Multi-pass membrane protein</topology>
    </subcellularLocation>
</comment>
<dbReference type="EC" id="2.5.1.-" evidence="9"/>